<proteinExistence type="inferred from homology"/>
<dbReference type="CDD" id="cd22907">
    <property type="entry name" value="HFD_NFYB"/>
    <property type="match status" value="1"/>
</dbReference>
<evidence type="ECO:0000313" key="6">
    <source>
        <dbReference type="Proteomes" id="UP000075243"/>
    </source>
</evidence>
<dbReference type="PRINTS" id="PR00615">
    <property type="entry name" value="CCAATSUBUNTA"/>
</dbReference>
<dbReference type="Proteomes" id="UP000075243">
    <property type="component" value="Unassembled WGS sequence"/>
</dbReference>
<evidence type="ECO:0000256" key="1">
    <source>
        <dbReference type="ARBA" id="ARBA00009053"/>
    </source>
</evidence>
<dbReference type="PANTHER" id="PTHR11064:SF115">
    <property type="entry name" value="NUCLEAR TRANSCRIPTION FACTOR Y SUBUNIT B-9"/>
    <property type="match status" value="1"/>
</dbReference>
<evidence type="ECO:0000256" key="3">
    <source>
        <dbReference type="ARBA" id="ARBA00023163"/>
    </source>
</evidence>
<reference evidence="5" key="1">
    <citation type="journal article" date="2012" name="Nat. Biotechnol.">
        <title>Draft genome sequence of pigeonpea (Cajanus cajan), an orphan legume crop of resource-poor farmers.</title>
        <authorList>
            <person name="Varshney R.K."/>
            <person name="Chen W."/>
            <person name="Li Y."/>
            <person name="Bharti A.K."/>
            <person name="Saxena R.K."/>
            <person name="Schlueter J.A."/>
            <person name="Donoghue M.T."/>
            <person name="Azam S."/>
            <person name="Fan G."/>
            <person name="Whaley A.M."/>
            <person name="Farmer A.D."/>
            <person name="Sheridan J."/>
            <person name="Iwata A."/>
            <person name="Tuteja R."/>
            <person name="Penmetsa R.V."/>
            <person name="Wu W."/>
            <person name="Upadhyaya H.D."/>
            <person name="Yang S.P."/>
            <person name="Shah T."/>
            <person name="Saxena K.B."/>
            <person name="Michael T."/>
            <person name="McCombie W.R."/>
            <person name="Yang B."/>
            <person name="Zhang G."/>
            <person name="Yang H."/>
            <person name="Wang J."/>
            <person name="Spillane C."/>
            <person name="Cook D.R."/>
            <person name="May G.D."/>
            <person name="Xu X."/>
            <person name="Jackson S.A."/>
        </authorList>
    </citation>
    <scope>NUCLEOTIDE SEQUENCE [LARGE SCALE GENOMIC DNA]</scope>
</reference>
<sequence>MPITNVTKITRRILPNNAKLSDSAKEMIQQSATKYITFVTRKAKERCQSEYRKIMNVEDVLWAMEKLGFHDYVRPLNIFLQRYRDIDGADYFAHTVDPTPCTDNNNGPSFGVEPNLVPTMEMLHAPLPPPVPSSGSNFSMDPNTNMEIFDPNDVNELYLEGLGVDCSDGAFTNFSPSALFKYDQV</sequence>
<name>A0A151S4P3_CAJCA</name>
<dbReference type="InterPro" id="IPR003958">
    <property type="entry name" value="CBFA_NFYB_domain"/>
</dbReference>
<dbReference type="OMA" id="ETHCERV"/>
<feature type="domain" description="Transcription factor CBF/NF-Y/archaeal histone" evidence="4">
    <location>
        <begin position="1"/>
        <end position="64"/>
    </location>
</feature>
<dbReference type="EMBL" id="KQ483469">
    <property type="protein sequence ID" value="KYP49790.1"/>
    <property type="molecule type" value="Genomic_DNA"/>
</dbReference>
<evidence type="ECO:0000313" key="5">
    <source>
        <dbReference type="EMBL" id="KYP49790.1"/>
    </source>
</evidence>
<dbReference type="GO" id="GO:0016602">
    <property type="term" value="C:CCAAT-binding factor complex"/>
    <property type="evidence" value="ECO:0007669"/>
    <property type="project" value="InterPro"/>
</dbReference>
<dbReference type="Gramene" id="C.cajan_27981.t">
    <property type="protein sequence ID" value="C.cajan_27981.t.cds1"/>
    <property type="gene ID" value="C.cajan_27981"/>
</dbReference>
<evidence type="ECO:0000256" key="2">
    <source>
        <dbReference type="ARBA" id="ARBA00023015"/>
    </source>
</evidence>
<dbReference type="GO" id="GO:0000978">
    <property type="term" value="F:RNA polymerase II cis-regulatory region sequence-specific DNA binding"/>
    <property type="evidence" value="ECO:0007669"/>
    <property type="project" value="TreeGrafter"/>
</dbReference>
<protein>
    <submittedName>
        <fullName evidence="5">Nuclear transcription factor Y subunit B-6</fullName>
    </submittedName>
</protein>
<dbReference type="InterPro" id="IPR009072">
    <property type="entry name" value="Histone-fold"/>
</dbReference>
<keyword evidence="6" id="KW-1185">Reference proteome</keyword>
<evidence type="ECO:0000259" key="4">
    <source>
        <dbReference type="Pfam" id="PF00808"/>
    </source>
</evidence>
<dbReference type="SUPFAM" id="SSF47113">
    <property type="entry name" value="Histone-fold"/>
    <property type="match status" value="1"/>
</dbReference>
<dbReference type="GO" id="GO:0046982">
    <property type="term" value="F:protein heterodimerization activity"/>
    <property type="evidence" value="ECO:0007669"/>
    <property type="project" value="InterPro"/>
</dbReference>
<dbReference type="PANTHER" id="PTHR11064">
    <property type="entry name" value="CCAAT-BINDING TRANSCRIPTION FACTOR-RELATED"/>
    <property type="match status" value="1"/>
</dbReference>
<organism evidence="5 6">
    <name type="scientific">Cajanus cajan</name>
    <name type="common">Pigeon pea</name>
    <name type="synonym">Cajanus indicus</name>
    <dbReference type="NCBI Taxonomy" id="3821"/>
    <lineage>
        <taxon>Eukaryota</taxon>
        <taxon>Viridiplantae</taxon>
        <taxon>Streptophyta</taxon>
        <taxon>Embryophyta</taxon>
        <taxon>Tracheophyta</taxon>
        <taxon>Spermatophyta</taxon>
        <taxon>Magnoliopsida</taxon>
        <taxon>eudicotyledons</taxon>
        <taxon>Gunneridae</taxon>
        <taxon>Pentapetalae</taxon>
        <taxon>rosids</taxon>
        <taxon>fabids</taxon>
        <taxon>Fabales</taxon>
        <taxon>Fabaceae</taxon>
        <taxon>Papilionoideae</taxon>
        <taxon>50 kb inversion clade</taxon>
        <taxon>NPAAA clade</taxon>
        <taxon>indigoferoid/millettioid clade</taxon>
        <taxon>Phaseoleae</taxon>
        <taxon>Cajanus</taxon>
    </lineage>
</organism>
<keyword evidence="2" id="KW-0805">Transcription regulation</keyword>
<dbReference type="AlphaFoldDB" id="A0A151S4P3"/>
<dbReference type="Gene3D" id="1.10.20.10">
    <property type="entry name" value="Histone, subunit A"/>
    <property type="match status" value="1"/>
</dbReference>
<keyword evidence="3" id="KW-0804">Transcription</keyword>
<comment type="similarity">
    <text evidence="1">Belongs to the NFYB/HAP3 subunit family.</text>
</comment>
<dbReference type="InterPro" id="IPR027113">
    <property type="entry name" value="Transc_fact_NFYB/HAP3"/>
</dbReference>
<gene>
    <name evidence="5" type="ORF">KK1_028475</name>
</gene>
<accession>A0A151S4P3</accession>
<dbReference type="Pfam" id="PF00808">
    <property type="entry name" value="CBFD_NFYB_HMF"/>
    <property type="match status" value="1"/>
</dbReference>
<dbReference type="STRING" id="3821.A0A151S4P3"/>
<dbReference type="GO" id="GO:0001228">
    <property type="term" value="F:DNA-binding transcription activator activity, RNA polymerase II-specific"/>
    <property type="evidence" value="ECO:0007669"/>
    <property type="project" value="InterPro"/>
</dbReference>